<evidence type="ECO:0000256" key="10">
    <source>
        <dbReference type="ARBA" id="ARBA00023180"/>
    </source>
</evidence>
<feature type="transmembrane region" description="Helical" evidence="11">
    <location>
        <begin position="311"/>
        <end position="334"/>
    </location>
</feature>
<evidence type="ECO:0000256" key="3">
    <source>
        <dbReference type="ARBA" id="ARBA00022475"/>
    </source>
</evidence>
<dbReference type="Pfam" id="PF00560">
    <property type="entry name" value="LRR_1"/>
    <property type="match status" value="1"/>
</dbReference>
<dbReference type="InterPro" id="IPR001611">
    <property type="entry name" value="Leu-rich_rpt"/>
</dbReference>
<dbReference type="Proteomes" id="UP000017836">
    <property type="component" value="Unassembled WGS sequence"/>
</dbReference>
<evidence type="ECO:0000256" key="2">
    <source>
        <dbReference type="ARBA" id="ARBA00009592"/>
    </source>
</evidence>
<dbReference type="PANTHER" id="PTHR48063:SF112">
    <property type="entry name" value="RECEPTOR LIKE PROTEIN 30-LIKE"/>
    <property type="match status" value="1"/>
</dbReference>
<keyword evidence="5 11" id="KW-0812">Transmembrane</keyword>
<dbReference type="InterPro" id="IPR046956">
    <property type="entry name" value="RLP23-like"/>
</dbReference>
<evidence type="ECO:0000256" key="9">
    <source>
        <dbReference type="ARBA" id="ARBA00023136"/>
    </source>
</evidence>
<evidence type="ECO:0000313" key="13">
    <source>
        <dbReference type="Proteomes" id="UP000017836"/>
    </source>
</evidence>
<dbReference type="eggNOG" id="KOG0619">
    <property type="taxonomic scope" value="Eukaryota"/>
</dbReference>
<keyword evidence="7" id="KW-0677">Repeat</keyword>
<evidence type="ECO:0000256" key="4">
    <source>
        <dbReference type="ARBA" id="ARBA00022614"/>
    </source>
</evidence>
<dbReference type="HOGENOM" id="CLU_000288_18_11_1"/>
<comment type="subcellular location">
    <subcellularLocation>
        <location evidence="1">Cell membrane</location>
        <topology evidence="1">Single-pass type I membrane protein</topology>
    </subcellularLocation>
</comment>
<accession>U5DBP6</accession>
<sequence length="351" mass="39090">MVNLTVFDLAGNKLIGPLRTTLGNLIDLKYLNLSNNTLLGKIPASLRYCSKLKSLDLGENQLSGNIPTWIGKSIKSFYVLCLRSNMFNGTIPRGISHLCSLQVLDLALNNLSGVIPAIFNNLTPMIMSTTPEYYMVEIYTYLGRIELTFFGDVNIFVNGNMQEYNRSSSPVTTIDFSSNNLSERIPDELTRLSSLLMLNLSHNHLSGKIPDKIHKMRGLEELDLSNNLFSGEIPLNMPSLIFLGTLNLSFNNLSGPNPYSGQMTTFDASSYYGNPQVCGPPLPLPEKKCTRDESISNSSNSRDMRNGSSEIPWMSICFGFGFGFGGFFSVIFVLKKWSHSVLEWMDCFTAF</sequence>
<dbReference type="InterPro" id="IPR003591">
    <property type="entry name" value="Leu-rich_rpt_typical-subtyp"/>
</dbReference>
<gene>
    <name evidence="12" type="ORF">AMTR_s00047p00186710</name>
</gene>
<proteinExistence type="inferred from homology"/>
<comment type="similarity">
    <text evidence="2">Belongs to the RLP family.</text>
</comment>
<dbReference type="FunFam" id="3.80.10.10:FF:000111">
    <property type="entry name" value="LRR receptor-like serine/threonine-protein kinase ERECTA"/>
    <property type="match status" value="1"/>
</dbReference>
<dbReference type="OMA" id="GGLMELH"/>
<dbReference type="Gramene" id="ERN17833">
    <property type="protein sequence ID" value="ERN17833"/>
    <property type="gene ID" value="AMTR_s00047p00186710"/>
</dbReference>
<dbReference type="GO" id="GO:0005886">
    <property type="term" value="C:plasma membrane"/>
    <property type="evidence" value="ECO:0007669"/>
    <property type="project" value="UniProtKB-SubCell"/>
</dbReference>
<dbReference type="PRINTS" id="PR00019">
    <property type="entry name" value="LEURICHRPT"/>
</dbReference>
<evidence type="ECO:0000313" key="12">
    <source>
        <dbReference type="EMBL" id="ERN17833.1"/>
    </source>
</evidence>
<evidence type="ECO:0000256" key="5">
    <source>
        <dbReference type="ARBA" id="ARBA00022692"/>
    </source>
</evidence>
<keyword evidence="6" id="KW-0732">Signal</keyword>
<dbReference type="EMBL" id="KI392311">
    <property type="protein sequence ID" value="ERN17833.1"/>
    <property type="molecule type" value="Genomic_DNA"/>
</dbReference>
<protein>
    <recommendedName>
        <fullName evidence="14">Leucine-rich repeat-containing N-terminal plant-type domain-containing protein</fullName>
    </recommendedName>
</protein>
<dbReference type="Gene3D" id="3.80.10.10">
    <property type="entry name" value="Ribonuclease Inhibitor"/>
    <property type="match status" value="1"/>
</dbReference>
<keyword evidence="8 11" id="KW-1133">Transmembrane helix</keyword>
<dbReference type="SUPFAM" id="SSF52058">
    <property type="entry name" value="L domain-like"/>
    <property type="match status" value="1"/>
</dbReference>
<dbReference type="Pfam" id="PF13855">
    <property type="entry name" value="LRR_8"/>
    <property type="match status" value="2"/>
</dbReference>
<keyword evidence="13" id="KW-1185">Reference proteome</keyword>
<keyword evidence="3" id="KW-1003">Cell membrane</keyword>
<dbReference type="SMART" id="SM00369">
    <property type="entry name" value="LRR_TYP"/>
    <property type="match status" value="4"/>
</dbReference>
<evidence type="ECO:0008006" key="14">
    <source>
        <dbReference type="Google" id="ProtNLM"/>
    </source>
</evidence>
<evidence type="ECO:0000256" key="8">
    <source>
        <dbReference type="ARBA" id="ARBA00022989"/>
    </source>
</evidence>
<keyword evidence="4" id="KW-0433">Leucine-rich repeat</keyword>
<evidence type="ECO:0000256" key="7">
    <source>
        <dbReference type="ARBA" id="ARBA00022737"/>
    </source>
</evidence>
<dbReference type="AlphaFoldDB" id="U5DBP6"/>
<organism evidence="12 13">
    <name type="scientific">Amborella trichopoda</name>
    <dbReference type="NCBI Taxonomy" id="13333"/>
    <lineage>
        <taxon>Eukaryota</taxon>
        <taxon>Viridiplantae</taxon>
        <taxon>Streptophyta</taxon>
        <taxon>Embryophyta</taxon>
        <taxon>Tracheophyta</taxon>
        <taxon>Spermatophyta</taxon>
        <taxon>Magnoliopsida</taxon>
        <taxon>Amborellales</taxon>
        <taxon>Amborellaceae</taxon>
        <taxon>Amborella</taxon>
    </lineage>
</organism>
<evidence type="ECO:0000256" key="1">
    <source>
        <dbReference type="ARBA" id="ARBA00004251"/>
    </source>
</evidence>
<keyword evidence="9 11" id="KW-0472">Membrane</keyword>
<reference evidence="13" key="1">
    <citation type="journal article" date="2013" name="Science">
        <title>The Amborella genome and the evolution of flowering plants.</title>
        <authorList>
            <consortium name="Amborella Genome Project"/>
        </authorList>
    </citation>
    <scope>NUCLEOTIDE SEQUENCE [LARGE SCALE GENOMIC DNA]</scope>
</reference>
<dbReference type="STRING" id="13333.U5DBP6"/>
<dbReference type="InterPro" id="IPR032675">
    <property type="entry name" value="LRR_dom_sf"/>
</dbReference>
<evidence type="ECO:0000256" key="11">
    <source>
        <dbReference type="SAM" id="Phobius"/>
    </source>
</evidence>
<dbReference type="PANTHER" id="PTHR48063">
    <property type="entry name" value="LRR RECEPTOR-LIKE KINASE"/>
    <property type="match status" value="1"/>
</dbReference>
<name>U5DBP6_AMBTC</name>
<keyword evidence="10" id="KW-0325">Glycoprotein</keyword>
<evidence type="ECO:0000256" key="6">
    <source>
        <dbReference type="ARBA" id="ARBA00022729"/>
    </source>
</evidence>